<name>A0AAC9YRE4_9ACTN</name>
<dbReference type="EMBL" id="CP016769">
    <property type="protein sequence ID" value="ASY10259.1"/>
    <property type="molecule type" value="Genomic_DNA"/>
</dbReference>
<organism evidence="3 4">
    <name type="scientific">Candidatus Planktophila lacus</name>
    <dbReference type="NCBI Taxonomy" id="1884913"/>
    <lineage>
        <taxon>Bacteria</taxon>
        <taxon>Bacillati</taxon>
        <taxon>Actinomycetota</taxon>
        <taxon>Actinomycetes</taxon>
        <taxon>Candidatus Nanopelagicales</taxon>
        <taxon>Candidatus Nanopelagicaceae</taxon>
        <taxon>Candidatus Planktophila</taxon>
    </lineage>
</organism>
<evidence type="ECO:0000256" key="2">
    <source>
        <dbReference type="SAM" id="SignalP"/>
    </source>
</evidence>
<sequence length="408" mass="44737">MKRSYALIIAIAFFGASLTNPASGAVKAGSACTKAGATSTFSGKKYTCVKTGKLLVWNKGVLISKPSKQPAPAASSSPSQGTSGSTSSSQEPINSKVIELPTSFANIEERYQGIPYAVWDKIQTNLELHKSSELKISFLFGPNTPQRYPDQWTINAVTLGSRVMGSQKQPSEIKFIQFNKEDVSWARNEANKYTSPFNLGINYADQASEKCSGIDCDGAVTNITTDIGLVLVGVSNPVNRFNIQKFNGQNDLHEYTHAVQGMIFKGKTKVPPSMQMPCWFAEGQPQAISIPTLAKSAEDYVRIRKGWITDNRWVLKDYEPETIQAFLKENMQAPCPSNTYSMLFSLGYIVMDALIAVGGVDKTFDVQVGRADGQTFEDSFKKVYGISWEEASIALSKTASKVYKENKK</sequence>
<accession>A0AAC9YRE4</accession>
<dbReference type="RefSeq" id="WP_095670749.1">
    <property type="nucleotide sequence ID" value="NZ_CP016769.1"/>
</dbReference>
<evidence type="ECO:0000313" key="4">
    <source>
        <dbReference type="Proteomes" id="UP000217144"/>
    </source>
</evidence>
<keyword evidence="4" id="KW-1185">Reference proteome</keyword>
<protein>
    <recommendedName>
        <fullName evidence="5">DUF1570 domain-containing protein</fullName>
    </recommendedName>
</protein>
<feature type="region of interest" description="Disordered" evidence="1">
    <location>
        <begin position="66"/>
        <end position="92"/>
    </location>
</feature>
<feature type="compositionally biased region" description="Low complexity" evidence="1">
    <location>
        <begin position="66"/>
        <end position="90"/>
    </location>
</feature>
<gene>
    <name evidence="3" type="ORF">A1s21148_01585</name>
</gene>
<keyword evidence="2" id="KW-0732">Signal</keyword>
<evidence type="ECO:0000256" key="1">
    <source>
        <dbReference type="SAM" id="MobiDB-lite"/>
    </source>
</evidence>
<dbReference type="Proteomes" id="UP000217144">
    <property type="component" value="Chromosome"/>
</dbReference>
<dbReference type="AlphaFoldDB" id="A0AAC9YRE4"/>
<feature type="chain" id="PRO_5042252672" description="DUF1570 domain-containing protein" evidence="2">
    <location>
        <begin position="25"/>
        <end position="408"/>
    </location>
</feature>
<reference evidence="3 4" key="1">
    <citation type="submission" date="2016-07" db="EMBL/GenBank/DDBJ databases">
        <title>High microdiversification within the ubiquitous acI lineage of Actinobacteria.</title>
        <authorList>
            <person name="Neuenschwander S.M."/>
            <person name="Salcher M."/>
            <person name="Ghai R."/>
            <person name="Pernthaler J."/>
        </authorList>
    </citation>
    <scope>NUCLEOTIDE SEQUENCE [LARGE SCALE GENOMIC DNA]</scope>
    <source>
        <strain evidence="3">MMS-21-148</strain>
    </source>
</reference>
<proteinExistence type="predicted"/>
<evidence type="ECO:0008006" key="5">
    <source>
        <dbReference type="Google" id="ProtNLM"/>
    </source>
</evidence>
<evidence type="ECO:0000313" key="3">
    <source>
        <dbReference type="EMBL" id="ASY10259.1"/>
    </source>
</evidence>
<feature type="signal peptide" evidence="2">
    <location>
        <begin position="1"/>
        <end position="24"/>
    </location>
</feature>
<dbReference type="KEGG" id="plan:A1s21148_01585"/>